<dbReference type="InterPro" id="IPR000073">
    <property type="entry name" value="AB_hydrolase_1"/>
</dbReference>
<evidence type="ECO:0000313" key="3">
    <source>
        <dbReference type="EMBL" id="CCH20998.1"/>
    </source>
</evidence>
<dbReference type="STRING" id="1150864.MILUP08_45892"/>
<keyword evidence="4" id="KW-1185">Reference proteome</keyword>
<gene>
    <name evidence="3" type="ORF">MILUP08_45892</name>
</gene>
<dbReference type="AlphaFoldDB" id="I0LB01"/>
<organism evidence="3 4">
    <name type="scientific">Micromonospora lupini str. Lupac 08</name>
    <dbReference type="NCBI Taxonomy" id="1150864"/>
    <lineage>
        <taxon>Bacteria</taxon>
        <taxon>Bacillati</taxon>
        <taxon>Actinomycetota</taxon>
        <taxon>Actinomycetes</taxon>
        <taxon>Micromonosporales</taxon>
        <taxon>Micromonosporaceae</taxon>
        <taxon>Micromonospora</taxon>
    </lineage>
</organism>
<reference evidence="4" key="1">
    <citation type="journal article" date="2012" name="J. Bacteriol.">
        <title>Genome Sequence of Micromonospora lupini Lupac 08, Isolated from Root Nodules of Lupinus angustifolius.</title>
        <authorList>
            <person name="Alonso-Vega P."/>
            <person name="Normand P."/>
            <person name="Bacigalupe R."/>
            <person name="Pujic P."/>
            <person name="Lajus A."/>
            <person name="Vallenet D."/>
            <person name="Carro L."/>
            <person name="Coll P."/>
            <person name="Trujillo M.E."/>
        </authorList>
    </citation>
    <scope>NUCLEOTIDE SEQUENCE [LARGE SCALE GENOMIC DNA]</scope>
    <source>
        <strain evidence="4">Lupac 08</strain>
    </source>
</reference>
<proteinExistence type="predicted"/>
<protein>
    <submittedName>
        <fullName evidence="3">Alpha/beta hydrolase</fullName>
    </submittedName>
</protein>
<accession>I0LB01</accession>
<feature type="region of interest" description="Disordered" evidence="1">
    <location>
        <begin position="101"/>
        <end position="128"/>
    </location>
</feature>
<dbReference type="GO" id="GO:0016020">
    <property type="term" value="C:membrane"/>
    <property type="evidence" value="ECO:0007669"/>
    <property type="project" value="TreeGrafter"/>
</dbReference>
<sequence length="387" mass="39325">MPRMESERRVVTANGTTQAVRVAGPPDGTPVLLIHGNCSSSLFWEPLVRRLPPTLRVVAPDLRGYGDSATAPVNATRGLRDFADDIAALLDDPTLFANANASSGANSSASAGNAAGSSSAGSSSNANASSGLPVVVGHSLGGGVAMRLLVDHPHRVGALLLAAPVSPYGFGGTRDLTGTPTTPDFAGTGAGTANPDFVARLAAGDRGADAPASPRAVLRATYVADPAALGGDEELLLDSLLSTATGEDNYPGTAVPSANWPGTAPGERGVLNALAPTWFRLADDLVAVAHKPPVTWVRGDADVIVSDTSLFDLAYLGSLGVVPGWPGEESCPPQPMVGQTRAVLERYAAAGGAYREVVLPGCGHSPHLERPAEFVAELLALTGVPAV</sequence>
<name>I0LB01_9ACTN</name>
<dbReference type="PANTHER" id="PTHR43798:SF33">
    <property type="entry name" value="HYDROLASE, PUTATIVE (AFU_ORTHOLOGUE AFUA_2G14860)-RELATED"/>
    <property type="match status" value="1"/>
</dbReference>
<dbReference type="Pfam" id="PF12697">
    <property type="entry name" value="Abhydrolase_6"/>
    <property type="match status" value="1"/>
</dbReference>
<dbReference type="InterPro" id="IPR050266">
    <property type="entry name" value="AB_hydrolase_sf"/>
</dbReference>
<evidence type="ECO:0000256" key="1">
    <source>
        <dbReference type="SAM" id="MobiDB-lite"/>
    </source>
</evidence>
<dbReference type="EMBL" id="CAIE01000039">
    <property type="protein sequence ID" value="CCH20998.1"/>
    <property type="molecule type" value="Genomic_DNA"/>
</dbReference>
<evidence type="ECO:0000259" key="2">
    <source>
        <dbReference type="Pfam" id="PF12697"/>
    </source>
</evidence>
<evidence type="ECO:0000313" key="4">
    <source>
        <dbReference type="Proteomes" id="UP000003448"/>
    </source>
</evidence>
<comment type="caution">
    <text evidence="3">The sequence shown here is derived from an EMBL/GenBank/DDBJ whole genome shotgun (WGS) entry which is preliminary data.</text>
</comment>
<dbReference type="eggNOG" id="COG2267">
    <property type="taxonomic scope" value="Bacteria"/>
</dbReference>
<dbReference type="InterPro" id="IPR029058">
    <property type="entry name" value="AB_hydrolase_fold"/>
</dbReference>
<dbReference type="Gene3D" id="3.40.50.1820">
    <property type="entry name" value="alpha/beta hydrolase"/>
    <property type="match status" value="1"/>
</dbReference>
<dbReference type="Proteomes" id="UP000003448">
    <property type="component" value="Unassembled WGS sequence"/>
</dbReference>
<feature type="domain" description="AB hydrolase-1" evidence="2">
    <location>
        <begin position="31"/>
        <end position="376"/>
    </location>
</feature>
<dbReference type="PANTHER" id="PTHR43798">
    <property type="entry name" value="MONOACYLGLYCEROL LIPASE"/>
    <property type="match status" value="1"/>
</dbReference>
<dbReference type="GO" id="GO:0016787">
    <property type="term" value="F:hydrolase activity"/>
    <property type="evidence" value="ECO:0007669"/>
    <property type="project" value="UniProtKB-KW"/>
</dbReference>
<keyword evidence="3" id="KW-0378">Hydrolase</keyword>
<dbReference type="SUPFAM" id="SSF53474">
    <property type="entry name" value="alpha/beta-Hydrolases"/>
    <property type="match status" value="1"/>
</dbReference>